<evidence type="ECO:0000256" key="1">
    <source>
        <dbReference type="ARBA" id="ARBA00023242"/>
    </source>
</evidence>
<keyword evidence="1" id="KW-0539">Nucleus</keyword>
<feature type="region of interest" description="Disordered" evidence="3">
    <location>
        <begin position="107"/>
        <end position="164"/>
    </location>
</feature>
<keyword evidence="7" id="KW-1185">Reference proteome</keyword>
<evidence type="ECO:0000313" key="6">
    <source>
        <dbReference type="EMBL" id="KAJ6800817.1"/>
    </source>
</evidence>
<comment type="caution">
    <text evidence="5">The sequence shown here is derived from an EMBL/GenBank/DDBJ whole genome shotgun (WGS) entry which is preliminary data.</text>
</comment>
<evidence type="ECO:0000313" key="5">
    <source>
        <dbReference type="EMBL" id="KAJ6796708.1"/>
    </source>
</evidence>
<organism evidence="5 7">
    <name type="scientific">Iris pallida</name>
    <name type="common">Sweet iris</name>
    <dbReference type="NCBI Taxonomy" id="29817"/>
    <lineage>
        <taxon>Eukaryota</taxon>
        <taxon>Viridiplantae</taxon>
        <taxon>Streptophyta</taxon>
        <taxon>Embryophyta</taxon>
        <taxon>Tracheophyta</taxon>
        <taxon>Spermatophyta</taxon>
        <taxon>Magnoliopsida</taxon>
        <taxon>Liliopsida</taxon>
        <taxon>Asparagales</taxon>
        <taxon>Iridaceae</taxon>
        <taxon>Iridoideae</taxon>
        <taxon>Irideae</taxon>
        <taxon>Iris</taxon>
    </lineage>
</organism>
<dbReference type="InterPro" id="IPR014977">
    <property type="entry name" value="WRC_dom"/>
</dbReference>
<evidence type="ECO:0000259" key="4">
    <source>
        <dbReference type="PROSITE" id="PS51667"/>
    </source>
</evidence>
<dbReference type="AlphaFoldDB" id="A0AAX6DXZ4"/>
<dbReference type="Pfam" id="PF08879">
    <property type="entry name" value="WRC"/>
    <property type="match status" value="1"/>
</dbReference>
<protein>
    <recommendedName>
        <fullName evidence="4">WRC domain-containing protein</fullName>
    </recommendedName>
</protein>
<evidence type="ECO:0000256" key="3">
    <source>
        <dbReference type="SAM" id="MobiDB-lite"/>
    </source>
</evidence>
<dbReference type="PROSITE" id="PS51667">
    <property type="entry name" value="WRC"/>
    <property type="match status" value="1"/>
</dbReference>
<dbReference type="PANTHER" id="PTHR34122">
    <property type="entry name" value="EXPRESSED PROTEIN-RELATED"/>
    <property type="match status" value="1"/>
</dbReference>
<sequence length="281" mass="29975">MRIRRRPSSSLNPDPSLQPPPKEEGASGGLHPDGDLPDPLLQTLHPQHNTLEVLKEEKIQIVDDSSPQQTLSYMHANGSGRGGSAAEVPFGVGLGWCNGESAVAVPRKRRGSRVGEEDTAKAKPVSSSNSIAPRNNSSNNNDDACGGTEVVMGEEGKRKKRGSPVLMEGSRCSRVNGRGWRCFQQTLVGYSLCEHHLGKGRLRSMSSVRGSKSGASTTTKHKDIVDGESTANLAGKKGRKKKIGTMKARSISTLLDETDHAAAAIISSLAVPVLEIDKRLV</sequence>
<reference evidence="5" key="1">
    <citation type="journal article" date="2023" name="GigaByte">
        <title>Genome assembly of the bearded iris, Iris pallida Lam.</title>
        <authorList>
            <person name="Bruccoleri R.E."/>
            <person name="Oakeley E.J."/>
            <person name="Faust A.M.E."/>
            <person name="Altorfer M."/>
            <person name="Dessus-Babus S."/>
            <person name="Burckhardt D."/>
            <person name="Oertli M."/>
            <person name="Naumann U."/>
            <person name="Petersen F."/>
            <person name="Wong J."/>
        </authorList>
    </citation>
    <scope>NUCLEOTIDE SEQUENCE</scope>
    <source>
        <strain evidence="5">GSM-AAB239-AS_SAM_17_03QT</strain>
    </source>
</reference>
<feature type="compositionally biased region" description="Polar residues" evidence="3">
    <location>
        <begin position="125"/>
        <end position="142"/>
    </location>
</feature>
<dbReference type="Proteomes" id="UP001140949">
    <property type="component" value="Unassembled WGS sequence"/>
</dbReference>
<feature type="domain" description="WRC" evidence="4">
    <location>
        <begin position="166"/>
        <end position="210"/>
    </location>
</feature>
<proteinExistence type="predicted"/>
<feature type="region of interest" description="Disordered" evidence="3">
    <location>
        <begin position="1"/>
        <end position="43"/>
    </location>
</feature>
<reference evidence="5" key="2">
    <citation type="submission" date="2023-04" db="EMBL/GenBank/DDBJ databases">
        <authorList>
            <person name="Bruccoleri R.E."/>
            <person name="Oakeley E.J."/>
            <person name="Faust A.-M."/>
            <person name="Dessus-Babus S."/>
            <person name="Altorfer M."/>
            <person name="Burckhardt D."/>
            <person name="Oertli M."/>
            <person name="Naumann U."/>
            <person name="Petersen F."/>
            <person name="Wong J."/>
        </authorList>
    </citation>
    <scope>NUCLEOTIDE SEQUENCE</scope>
    <source>
        <strain evidence="5">GSM-AAB239-AS_SAM_17_03QT</strain>
        <tissue evidence="5">Leaf</tissue>
    </source>
</reference>
<dbReference type="EMBL" id="JANAVB010038615">
    <property type="protein sequence ID" value="KAJ6800817.1"/>
    <property type="molecule type" value="Genomic_DNA"/>
</dbReference>
<gene>
    <name evidence="6" type="ORF">M6B38_202140</name>
    <name evidence="5" type="ORF">M6B38_219865</name>
</gene>
<evidence type="ECO:0000313" key="7">
    <source>
        <dbReference type="Proteomes" id="UP001140949"/>
    </source>
</evidence>
<comment type="caution">
    <text evidence="2">Lacks conserved residue(s) required for the propagation of feature annotation.</text>
</comment>
<feature type="region of interest" description="Disordered" evidence="3">
    <location>
        <begin position="204"/>
        <end position="223"/>
    </location>
</feature>
<dbReference type="EMBL" id="JANAVB010041219">
    <property type="protein sequence ID" value="KAJ6796708.1"/>
    <property type="molecule type" value="Genomic_DNA"/>
</dbReference>
<feature type="compositionally biased region" description="Polar residues" evidence="3">
    <location>
        <begin position="204"/>
        <end position="218"/>
    </location>
</feature>
<accession>A0AAX6DXZ4</accession>
<evidence type="ECO:0000256" key="2">
    <source>
        <dbReference type="PROSITE-ProRule" id="PRU01002"/>
    </source>
</evidence>
<dbReference type="PANTHER" id="PTHR34122:SF1">
    <property type="entry name" value="EXPRESSED PROTEIN"/>
    <property type="match status" value="1"/>
</dbReference>
<name>A0AAX6DXZ4_IRIPA</name>